<dbReference type="Pfam" id="PF04542">
    <property type="entry name" value="Sigma70_r2"/>
    <property type="match status" value="1"/>
</dbReference>
<dbReference type="InterPro" id="IPR007627">
    <property type="entry name" value="RNA_pol_sigma70_r2"/>
</dbReference>
<dbReference type="EMBL" id="JBHULR010000015">
    <property type="protein sequence ID" value="MFD2549385.1"/>
    <property type="molecule type" value="Genomic_DNA"/>
</dbReference>
<dbReference type="InterPro" id="IPR039425">
    <property type="entry name" value="RNA_pol_sigma-70-like"/>
</dbReference>
<dbReference type="Gene3D" id="1.10.10.10">
    <property type="entry name" value="Winged helix-like DNA-binding domain superfamily/Winged helix DNA-binding domain"/>
    <property type="match status" value="1"/>
</dbReference>
<dbReference type="InterPro" id="IPR013249">
    <property type="entry name" value="RNA_pol_sigma70_r4_t2"/>
</dbReference>
<organism evidence="7 8">
    <name type="scientific">Sphingobacterium suaedae</name>
    <dbReference type="NCBI Taxonomy" id="1686402"/>
    <lineage>
        <taxon>Bacteria</taxon>
        <taxon>Pseudomonadati</taxon>
        <taxon>Bacteroidota</taxon>
        <taxon>Sphingobacteriia</taxon>
        <taxon>Sphingobacteriales</taxon>
        <taxon>Sphingobacteriaceae</taxon>
        <taxon>Sphingobacterium</taxon>
    </lineage>
</organism>
<reference evidence="8" key="1">
    <citation type="journal article" date="2019" name="Int. J. Syst. Evol. Microbiol.">
        <title>The Global Catalogue of Microorganisms (GCM) 10K type strain sequencing project: providing services to taxonomists for standard genome sequencing and annotation.</title>
        <authorList>
            <consortium name="The Broad Institute Genomics Platform"/>
            <consortium name="The Broad Institute Genome Sequencing Center for Infectious Disease"/>
            <person name="Wu L."/>
            <person name="Ma J."/>
        </authorList>
    </citation>
    <scope>NUCLEOTIDE SEQUENCE [LARGE SCALE GENOMIC DNA]</scope>
    <source>
        <strain evidence="8">KCTC 42662</strain>
    </source>
</reference>
<protein>
    <submittedName>
        <fullName evidence="7">RNA polymerase sigma factor</fullName>
    </submittedName>
</protein>
<dbReference type="Proteomes" id="UP001597545">
    <property type="component" value="Unassembled WGS sequence"/>
</dbReference>
<proteinExistence type="inferred from homology"/>
<keyword evidence="4" id="KW-0804">Transcription</keyword>
<comment type="caution">
    <text evidence="7">The sequence shown here is derived from an EMBL/GenBank/DDBJ whole genome shotgun (WGS) entry which is preliminary data.</text>
</comment>
<evidence type="ECO:0000256" key="2">
    <source>
        <dbReference type="ARBA" id="ARBA00023015"/>
    </source>
</evidence>
<dbReference type="Pfam" id="PF08281">
    <property type="entry name" value="Sigma70_r4_2"/>
    <property type="match status" value="1"/>
</dbReference>
<feature type="domain" description="RNA polymerase sigma factor 70 region 4 type 2" evidence="6">
    <location>
        <begin position="118"/>
        <end position="169"/>
    </location>
</feature>
<dbReference type="SUPFAM" id="SSF88946">
    <property type="entry name" value="Sigma2 domain of RNA polymerase sigma factors"/>
    <property type="match status" value="1"/>
</dbReference>
<evidence type="ECO:0000259" key="5">
    <source>
        <dbReference type="Pfam" id="PF04542"/>
    </source>
</evidence>
<evidence type="ECO:0000313" key="8">
    <source>
        <dbReference type="Proteomes" id="UP001597545"/>
    </source>
</evidence>
<dbReference type="PANTHER" id="PTHR43133:SF46">
    <property type="entry name" value="RNA POLYMERASE SIGMA-70 FACTOR ECF SUBFAMILY"/>
    <property type="match status" value="1"/>
</dbReference>
<keyword evidence="3" id="KW-0731">Sigma factor</keyword>
<evidence type="ECO:0000259" key="6">
    <source>
        <dbReference type="Pfam" id="PF08281"/>
    </source>
</evidence>
<sequence>MNVASRKICSQLVKGSKSAFREIYECYAPRIFDLSYKILKNRAQAEEIVQETFLKLWLGRERIDIDRDIWLYIYVIAKRLCLNTLRDERLVSNADIHPEPASTNDVEGLVFYRELVHELRSSIDNLPEQQKKALSLSRDAGYSHKEIADQMGISQHTVRNHITQALKSLRKSLIKIDYIQFLIIWFLC</sequence>
<feature type="domain" description="RNA polymerase sigma-70 region 2" evidence="5">
    <location>
        <begin position="23"/>
        <end position="89"/>
    </location>
</feature>
<dbReference type="InterPro" id="IPR014327">
    <property type="entry name" value="RNA_pol_sigma70_bacteroid"/>
</dbReference>
<keyword evidence="8" id="KW-1185">Reference proteome</keyword>
<dbReference type="PRINTS" id="PR00038">
    <property type="entry name" value="HTHLUXR"/>
</dbReference>
<dbReference type="PANTHER" id="PTHR43133">
    <property type="entry name" value="RNA POLYMERASE ECF-TYPE SIGMA FACTO"/>
    <property type="match status" value="1"/>
</dbReference>
<evidence type="ECO:0000313" key="7">
    <source>
        <dbReference type="EMBL" id="MFD2549385.1"/>
    </source>
</evidence>
<dbReference type="InterPro" id="IPR000792">
    <property type="entry name" value="Tscrpt_reg_LuxR_C"/>
</dbReference>
<dbReference type="RefSeq" id="WP_380905702.1">
    <property type="nucleotide sequence ID" value="NZ_JBHUEG010000012.1"/>
</dbReference>
<dbReference type="NCBIfam" id="TIGR02937">
    <property type="entry name" value="sigma70-ECF"/>
    <property type="match status" value="1"/>
</dbReference>
<comment type="similarity">
    <text evidence="1">Belongs to the sigma-70 factor family. ECF subfamily.</text>
</comment>
<name>A0ABW5KNN7_9SPHI</name>
<dbReference type="CDD" id="cd06171">
    <property type="entry name" value="Sigma70_r4"/>
    <property type="match status" value="1"/>
</dbReference>
<dbReference type="NCBIfam" id="TIGR02985">
    <property type="entry name" value="Sig70_bacteroi1"/>
    <property type="match status" value="1"/>
</dbReference>
<dbReference type="SUPFAM" id="SSF88659">
    <property type="entry name" value="Sigma3 and sigma4 domains of RNA polymerase sigma factors"/>
    <property type="match status" value="1"/>
</dbReference>
<evidence type="ECO:0000256" key="4">
    <source>
        <dbReference type="ARBA" id="ARBA00023163"/>
    </source>
</evidence>
<accession>A0ABW5KNN7</accession>
<evidence type="ECO:0000256" key="3">
    <source>
        <dbReference type="ARBA" id="ARBA00023082"/>
    </source>
</evidence>
<gene>
    <name evidence="7" type="ORF">ACFSR5_17185</name>
</gene>
<dbReference type="InterPro" id="IPR014284">
    <property type="entry name" value="RNA_pol_sigma-70_dom"/>
</dbReference>
<dbReference type="InterPro" id="IPR036388">
    <property type="entry name" value="WH-like_DNA-bd_sf"/>
</dbReference>
<dbReference type="InterPro" id="IPR013325">
    <property type="entry name" value="RNA_pol_sigma_r2"/>
</dbReference>
<evidence type="ECO:0000256" key="1">
    <source>
        <dbReference type="ARBA" id="ARBA00010641"/>
    </source>
</evidence>
<dbReference type="Gene3D" id="1.10.1740.10">
    <property type="match status" value="1"/>
</dbReference>
<keyword evidence="2" id="KW-0805">Transcription regulation</keyword>
<dbReference type="InterPro" id="IPR013324">
    <property type="entry name" value="RNA_pol_sigma_r3/r4-like"/>
</dbReference>